<evidence type="ECO:0000256" key="8">
    <source>
        <dbReference type="ARBA" id="ARBA00034038"/>
    </source>
</evidence>
<accession>A0AB34GCD0</accession>
<dbReference type="PANTHER" id="PTHR31219:SF2">
    <property type="entry name" value="RNA LIGASE 1"/>
    <property type="match status" value="1"/>
</dbReference>
<evidence type="ECO:0000256" key="11">
    <source>
        <dbReference type="ARBA" id="ARBA00045151"/>
    </source>
</evidence>
<comment type="cofactor">
    <cofactor evidence="1">
        <name>Mn(2+)</name>
        <dbReference type="ChEBI" id="CHEBI:29035"/>
    </cofactor>
</comment>
<dbReference type="GO" id="GO:0003972">
    <property type="term" value="F:RNA ligase (ATP) activity"/>
    <property type="evidence" value="ECO:0007669"/>
    <property type="project" value="UniProtKB-EC"/>
</dbReference>
<comment type="function">
    <text evidence="11">Functions as an RNA ligase, in vitro. The ligation reaction entails three nucleotidyl transfer steps. In the first step, the RNA ligase reacts with ATP in the absence of nucleic acid to form a covalent ligase-AMP intermediate and release pyrophosphate. In step 2, the ligase-AMP binds to the nucleic acid and transfers the adenylate to the 5'-PO4 terminus to form an adenylylated intermediate. In step 3, the RNA ligase directs the attack of the 3'-OH on the 5'-phosphoanhydride linkage, resulting in a repaired 3'-5' phosphodiester and release of AMP. Exhibits selectivity for single-stranded RNA substrates and may not have nick-sealing activity on double-stranded DNA-RNA hybrids. May play a role in maintaining RNA integrity under stress conditions, for example in response to reactive oxygen species (ROS).</text>
</comment>
<dbReference type="EC" id="6.5.1.3" evidence="3"/>
<evidence type="ECO:0000256" key="1">
    <source>
        <dbReference type="ARBA" id="ARBA00001936"/>
    </source>
</evidence>
<keyword evidence="6" id="KW-0692">RNA repair</keyword>
<organism evidence="13 14">
    <name type="scientific">Eschrichtius robustus</name>
    <name type="common">California gray whale</name>
    <name type="synonym">Eschrichtius gibbosus</name>
    <dbReference type="NCBI Taxonomy" id="9764"/>
    <lineage>
        <taxon>Eukaryota</taxon>
        <taxon>Metazoa</taxon>
        <taxon>Chordata</taxon>
        <taxon>Craniata</taxon>
        <taxon>Vertebrata</taxon>
        <taxon>Euteleostomi</taxon>
        <taxon>Mammalia</taxon>
        <taxon>Eutheria</taxon>
        <taxon>Laurasiatheria</taxon>
        <taxon>Artiodactyla</taxon>
        <taxon>Whippomorpha</taxon>
        <taxon>Cetacea</taxon>
        <taxon>Mysticeti</taxon>
        <taxon>Eschrichtiidae</taxon>
        <taxon>Eschrichtius</taxon>
    </lineage>
</organism>
<evidence type="ECO:0000256" key="5">
    <source>
        <dbReference type="ARBA" id="ARBA00022741"/>
    </source>
</evidence>
<protein>
    <recommendedName>
        <fullName evidence="9">RNA ligase 1</fullName>
        <ecNumber evidence="3">6.5.1.3</ecNumber>
    </recommendedName>
    <alternativeName>
        <fullName evidence="10">RNA ligase</fullName>
    </alternativeName>
</protein>
<evidence type="ECO:0000256" key="6">
    <source>
        <dbReference type="ARBA" id="ARBA00022800"/>
    </source>
</evidence>
<keyword evidence="7" id="KW-0067">ATP-binding</keyword>
<dbReference type="InterPro" id="IPR041211">
    <property type="entry name" value="RLIG1"/>
</dbReference>
<evidence type="ECO:0000256" key="12">
    <source>
        <dbReference type="SAM" id="MobiDB-lite"/>
    </source>
</evidence>
<evidence type="ECO:0000313" key="14">
    <source>
        <dbReference type="Proteomes" id="UP001159641"/>
    </source>
</evidence>
<keyword evidence="14" id="KW-1185">Reference proteome</keyword>
<evidence type="ECO:0000256" key="9">
    <source>
        <dbReference type="ARBA" id="ARBA00035168"/>
    </source>
</evidence>
<dbReference type="Pfam" id="PF17720">
    <property type="entry name" value="RLIG1"/>
    <property type="match status" value="1"/>
</dbReference>
<evidence type="ECO:0000256" key="2">
    <source>
        <dbReference type="ARBA" id="ARBA00001946"/>
    </source>
</evidence>
<evidence type="ECO:0000256" key="10">
    <source>
        <dbReference type="ARBA" id="ARBA00035432"/>
    </source>
</evidence>
<dbReference type="GO" id="GO:0000302">
    <property type="term" value="P:response to reactive oxygen species"/>
    <property type="evidence" value="ECO:0007669"/>
    <property type="project" value="InterPro"/>
</dbReference>
<keyword evidence="4" id="KW-0436">Ligase</keyword>
<gene>
    <name evidence="13" type="ORF">J1605_015406</name>
</gene>
<dbReference type="EMBL" id="JAIQCJ010002381">
    <property type="protein sequence ID" value="KAJ8776511.1"/>
    <property type="molecule type" value="Genomic_DNA"/>
</dbReference>
<feature type="region of interest" description="Disordered" evidence="12">
    <location>
        <begin position="1"/>
        <end position="46"/>
    </location>
</feature>
<evidence type="ECO:0000256" key="4">
    <source>
        <dbReference type="ARBA" id="ARBA00022598"/>
    </source>
</evidence>
<dbReference type="GO" id="GO:0042245">
    <property type="term" value="P:RNA repair"/>
    <property type="evidence" value="ECO:0007669"/>
    <property type="project" value="UniProtKB-KW"/>
</dbReference>
<sequence>MRDARDSTQGGTLASALQLPEGSAARRPLPGVRPGPPRCRGTRERGRWASARNVRGLSNAADCCGCCPGADPALFVSALSTRTACGPTMRRLGSVQRKMPCVFVTEVKEEPSTKREHQPFKVLATETISHKALDADIHSAIPTEKVDGTCCYVTAYKGQPYLWARLDRKPNKLAEKRFKNFLHSKQNSKEFFWNVEEDFKPVPECWIPAKEIEQLNGNPMPDENGHIPGWVPVEKNNKQYCWHSSVVNYEFEIALVLRHHSDDPGLLEISAVPLSDLLEQTLELIGTNINGNPYGLGSKKHPLHLLIPHGAFQIRNLPTLKHNDLLSWFEGCREGKIEGIVWHCSDGCLIKVHRHHLGLCWPIPDTYMNSKPVIINMNLNNYVYAFDAKCLFNHFSKIDNQKFGRLKDIILNV</sequence>
<comment type="catalytic activity">
    <reaction evidence="8">
        <text>ATP + (ribonucleotide)n-3'-hydroxyl + 5'-phospho-(ribonucleotide)m = (ribonucleotide)n+m + AMP + diphosphate.</text>
        <dbReference type="EC" id="6.5.1.3"/>
    </reaction>
</comment>
<keyword evidence="5" id="KW-0547">Nucleotide-binding</keyword>
<proteinExistence type="predicted"/>
<dbReference type="GO" id="GO:0005524">
    <property type="term" value="F:ATP binding"/>
    <property type="evidence" value="ECO:0007669"/>
    <property type="project" value="UniProtKB-KW"/>
</dbReference>
<name>A0AB34GCD0_ESCRO</name>
<evidence type="ECO:0000256" key="7">
    <source>
        <dbReference type="ARBA" id="ARBA00022840"/>
    </source>
</evidence>
<reference evidence="13 14" key="1">
    <citation type="submission" date="2022-11" db="EMBL/GenBank/DDBJ databases">
        <title>Whole genome sequence of Eschrichtius robustus ER-17-0199.</title>
        <authorList>
            <person name="Bruniche-Olsen A."/>
            <person name="Black A.N."/>
            <person name="Fields C.J."/>
            <person name="Walden K."/>
            <person name="Dewoody J.A."/>
        </authorList>
    </citation>
    <scope>NUCLEOTIDE SEQUENCE [LARGE SCALE GENOMIC DNA]</scope>
    <source>
        <strain evidence="13">ER-17-0199</strain>
        <tissue evidence="13">Blubber</tissue>
    </source>
</reference>
<evidence type="ECO:0000256" key="3">
    <source>
        <dbReference type="ARBA" id="ARBA00012724"/>
    </source>
</evidence>
<evidence type="ECO:0000313" key="13">
    <source>
        <dbReference type="EMBL" id="KAJ8776511.1"/>
    </source>
</evidence>
<comment type="cofactor">
    <cofactor evidence="2">
        <name>Mg(2+)</name>
        <dbReference type="ChEBI" id="CHEBI:18420"/>
    </cofactor>
</comment>
<dbReference type="AlphaFoldDB" id="A0AB34GCD0"/>
<dbReference type="Proteomes" id="UP001159641">
    <property type="component" value="Unassembled WGS sequence"/>
</dbReference>
<dbReference type="PANTHER" id="PTHR31219">
    <property type="entry name" value="CHROMOSOME 28 C12ORF29 HOMOLOG"/>
    <property type="match status" value="1"/>
</dbReference>
<comment type="caution">
    <text evidence="13">The sequence shown here is derived from an EMBL/GenBank/DDBJ whole genome shotgun (WGS) entry which is preliminary data.</text>
</comment>